<protein>
    <submittedName>
        <fullName evidence="1">Phage infection protein</fullName>
    </submittedName>
</protein>
<dbReference type="OrthoDB" id="1644322at2"/>
<evidence type="ECO:0000313" key="3">
    <source>
        <dbReference type="Proteomes" id="UP000307517"/>
    </source>
</evidence>
<dbReference type="AlphaFoldDB" id="A0A0J6TVP0"/>
<gene>
    <name evidence="2" type="ORF">E6L36_05290</name>
    <name evidence="1" type="ORF">HWN39_12185</name>
</gene>
<dbReference type="STRING" id="47715.AWJ15_05005"/>
<reference evidence="1 4" key="2">
    <citation type="submission" date="2020-06" db="EMBL/GenBank/DDBJ databases">
        <title>Lactobacillus rhamnosus QC,genome.</title>
        <authorList>
            <person name="Yi H."/>
            <person name="Jin M."/>
        </authorList>
    </citation>
    <scope>NUCLEOTIDE SEQUENCE [LARGE SCALE GENOMIC DNA]</scope>
    <source>
        <strain evidence="1 4">QC</strain>
    </source>
</reference>
<organism evidence="1 4">
    <name type="scientific">Lacticaseibacillus rhamnosus</name>
    <name type="common">Lactobacillus rhamnosus</name>
    <dbReference type="NCBI Taxonomy" id="47715"/>
    <lineage>
        <taxon>Bacteria</taxon>
        <taxon>Bacillati</taxon>
        <taxon>Bacillota</taxon>
        <taxon>Bacilli</taxon>
        <taxon>Lactobacillales</taxon>
        <taxon>Lactobacillaceae</taxon>
        <taxon>Lacticaseibacillus</taxon>
    </lineage>
</organism>
<reference evidence="2 3" key="1">
    <citation type="submission" date="2019-04" db="EMBL/GenBank/DDBJ databases">
        <title>Genome Announcement to Ensure Probiotic Safety of Lactobacillus rhamnosus UBLR-58.</title>
        <authorList>
            <person name="Sulthana A."/>
            <person name="Lakshmi S.G."/>
            <person name="Madempudi R.S."/>
        </authorList>
    </citation>
    <scope>NUCLEOTIDE SEQUENCE [LARGE SCALE GENOMIC DNA]</scope>
    <source>
        <strain evidence="2 3">UBLR-58</strain>
    </source>
</reference>
<comment type="caution">
    <text evidence="1">The sequence shown here is derived from an EMBL/GenBank/DDBJ whole genome shotgun (WGS) entry which is preliminary data.</text>
</comment>
<sequence>MTYEEKIGKQKFAALVADFFANRYIDRGMRKWQGYYLSDHTAALKKQAQTEHLTYPPLSLQDQAYIRMILLRAYAEGQSVTIQLDLQTPDGQMLPPITGKVGGVTDSDVVHVGDQNISIRMIRHIDLIPFPV</sequence>
<evidence type="ECO:0000313" key="2">
    <source>
        <dbReference type="EMBL" id="THC79867.1"/>
    </source>
</evidence>
<proteinExistence type="predicted"/>
<dbReference type="Proteomes" id="UP000307517">
    <property type="component" value="Unassembled WGS sequence"/>
</dbReference>
<evidence type="ECO:0000313" key="1">
    <source>
        <dbReference type="EMBL" id="NVO89232.1"/>
    </source>
</evidence>
<dbReference type="Proteomes" id="UP000542889">
    <property type="component" value="Unassembled WGS sequence"/>
</dbReference>
<name>A0A0J6TVP0_LACRH</name>
<accession>A0A0J6TVP0</accession>
<dbReference type="EMBL" id="JABXWP010000022">
    <property type="protein sequence ID" value="NVO89232.1"/>
    <property type="molecule type" value="Genomic_DNA"/>
</dbReference>
<evidence type="ECO:0000313" key="4">
    <source>
        <dbReference type="Proteomes" id="UP000542889"/>
    </source>
</evidence>
<dbReference type="eggNOG" id="ENOG5033CM8">
    <property type="taxonomic scope" value="Bacteria"/>
</dbReference>
<dbReference type="RefSeq" id="WP_005693002.1">
    <property type="nucleotide sequence ID" value="NZ_CABFNI010000014.1"/>
</dbReference>
<dbReference type="EMBL" id="SSHM01000001">
    <property type="protein sequence ID" value="THC79867.1"/>
    <property type="molecule type" value="Genomic_DNA"/>
</dbReference>